<dbReference type="InterPro" id="IPR008030">
    <property type="entry name" value="NmrA-like"/>
</dbReference>
<comment type="caution">
    <text evidence="2">The sequence shown here is derived from an EMBL/GenBank/DDBJ whole genome shotgun (WGS) entry which is preliminary data.</text>
</comment>
<dbReference type="InterPro" id="IPR050608">
    <property type="entry name" value="NmrA-type/Isoflavone_red_sf"/>
</dbReference>
<keyword evidence="3" id="KW-1185">Reference proteome</keyword>
<dbReference type="Proteomes" id="UP001151532">
    <property type="component" value="Chromosome 15Z"/>
</dbReference>
<dbReference type="PANTHER" id="PTHR43349:SF89">
    <property type="entry name" value="LEUCANTHOCYANIDIN REDUCTASE"/>
    <property type="match status" value="1"/>
</dbReference>
<dbReference type="AlphaFoldDB" id="A0A9Q0W5T9"/>
<dbReference type="GO" id="GO:0003824">
    <property type="term" value="F:catalytic activity"/>
    <property type="evidence" value="ECO:0007669"/>
    <property type="project" value="UniProtKB-ARBA"/>
</dbReference>
<protein>
    <submittedName>
        <fullName evidence="2">PINORESINOL REDUCTASE-RELATED</fullName>
    </submittedName>
</protein>
<accession>A0A9Q0W5T9</accession>
<reference evidence="2" key="2">
    <citation type="journal article" date="2023" name="Int. J. Mol. Sci.">
        <title>De Novo Assembly and Annotation of 11 Diverse Shrub Willow (Salix) Genomes Reveals Novel Gene Organization in Sex-Linked Regions.</title>
        <authorList>
            <person name="Hyden B."/>
            <person name="Feng K."/>
            <person name="Yates T.B."/>
            <person name="Jawdy S."/>
            <person name="Cereghino C."/>
            <person name="Smart L.B."/>
            <person name="Muchero W."/>
        </authorList>
    </citation>
    <scope>NUCLEOTIDE SEQUENCE</scope>
    <source>
        <tissue evidence="2">Shoot tip</tissue>
    </source>
</reference>
<dbReference type="InterPro" id="IPR036291">
    <property type="entry name" value="NAD(P)-bd_dom_sf"/>
</dbReference>
<name>A0A9Q0W5T9_SALPP</name>
<dbReference type="Pfam" id="PF05368">
    <property type="entry name" value="NmrA"/>
    <property type="match status" value="1"/>
</dbReference>
<dbReference type="PANTHER" id="PTHR43349">
    <property type="entry name" value="PINORESINOL REDUCTASE-RELATED"/>
    <property type="match status" value="1"/>
</dbReference>
<gene>
    <name evidence="2" type="ORF">OIU79_024745</name>
</gene>
<sequence length="169" mass="18609">MVISAVGGASIADQVKLVNAIEAAGTVKLPWPYHDNTHHADALPPLDRLQVYAYFVAGSDIGKLAIKSIVDNRTLNKTVHFRPPSSLLSTNELASLWEEKLGYKPPRVTITEGDLLADARGMRIPQSIVAAITHDIFIKSCQINYSLEQPNDVEVCSLYPELPFRTLDE</sequence>
<dbReference type="SUPFAM" id="SSF51735">
    <property type="entry name" value="NAD(P)-binding Rossmann-fold domains"/>
    <property type="match status" value="1"/>
</dbReference>
<dbReference type="GO" id="GO:0009807">
    <property type="term" value="P:lignan biosynthetic process"/>
    <property type="evidence" value="ECO:0007669"/>
    <property type="project" value="UniProtKB-ARBA"/>
</dbReference>
<dbReference type="EMBL" id="JAPFFK010000006">
    <property type="protein sequence ID" value="KAJ6759743.1"/>
    <property type="molecule type" value="Genomic_DNA"/>
</dbReference>
<proteinExistence type="predicted"/>
<evidence type="ECO:0000313" key="3">
    <source>
        <dbReference type="Proteomes" id="UP001151532"/>
    </source>
</evidence>
<feature type="domain" description="NmrA-like" evidence="1">
    <location>
        <begin position="44"/>
        <end position="169"/>
    </location>
</feature>
<dbReference type="Gene3D" id="3.90.25.10">
    <property type="entry name" value="UDP-galactose 4-epimerase, domain 1"/>
    <property type="match status" value="1"/>
</dbReference>
<dbReference type="OrthoDB" id="419598at2759"/>
<organism evidence="2 3">
    <name type="scientific">Salix purpurea</name>
    <name type="common">Purple osier willow</name>
    <dbReference type="NCBI Taxonomy" id="77065"/>
    <lineage>
        <taxon>Eukaryota</taxon>
        <taxon>Viridiplantae</taxon>
        <taxon>Streptophyta</taxon>
        <taxon>Embryophyta</taxon>
        <taxon>Tracheophyta</taxon>
        <taxon>Spermatophyta</taxon>
        <taxon>Magnoliopsida</taxon>
        <taxon>eudicotyledons</taxon>
        <taxon>Gunneridae</taxon>
        <taxon>Pentapetalae</taxon>
        <taxon>rosids</taxon>
        <taxon>fabids</taxon>
        <taxon>Malpighiales</taxon>
        <taxon>Salicaceae</taxon>
        <taxon>Saliceae</taxon>
        <taxon>Salix</taxon>
    </lineage>
</organism>
<evidence type="ECO:0000259" key="1">
    <source>
        <dbReference type="Pfam" id="PF05368"/>
    </source>
</evidence>
<evidence type="ECO:0000313" key="2">
    <source>
        <dbReference type="EMBL" id="KAJ6759743.1"/>
    </source>
</evidence>
<reference evidence="2" key="1">
    <citation type="submission" date="2022-11" db="EMBL/GenBank/DDBJ databases">
        <authorList>
            <person name="Hyden B.L."/>
            <person name="Feng K."/>
            <person name="Yates T."/>
            <person name="Jawdy S."/>
            <person name="Smart L.B."/>
            <person name="Muchero W."/>
        </authorList>
    </citation>
    <scope>NUCLEOTIDE SEQUENCE</scope>
    <source>
        <tissue evidence="2">Shoot tip</tissue>
    </source>
</reference>